<comment type="caution">
    <text evidence="3">The sequence shown here is derived from an EMBL/GenBank/DDBJ whole genome shotgun (WGS) entry which is preliminary data.</text>
</comment>
<protein>
    <submittedName>
        <fullName evidence="3">XRE family transcriptional regulator</fullName>
    </submittedName>
</protein>
<evidence type="ECO:0000313" key="4">
    <source>
        <dbReference type="Proteomes" id="UP000262538"/>
    </source>
</evidence>
<feature type="compositionally biased region" description="Basic and acidic residues" evidence="1">
    <location>
        <begin position="1"/>
        <end position="18"/>
    </location>
</feature>
<dbReference type="Proteomes" id="UP000262538">
    <property type="component" value="Unassembled WGS sequence"/>
</dbReference>
<accession>A0ABX9LNH8</accession>
<dbReference type="InterPro" id="IPR001387">
    <property type="entry name" value="Cro/C1-type_HTH"/>
</dbReference>
<evidence type="ECO:0000313" key="3">
    <source>
        <dbReference type="EMBL" id="RGA05560.1"/>
    </source>
</evidence>
<sequence length="468" mass="51336">MDVLMRRGELPYPRDRQSPGRASGSEVEPIGRLVARLREERGWSQVKLASLLCDRSGNSAATQDQISRWERGHRIPGPYWRSYLADLFEVPVQMMTAAAAASRQERHMAKSPVRVLSPDVGDMVILSARESARLGEQMDTTPFGSFTVEEITNELRQLATLYPSRSPLESLLAARALRDRSFALAQQSRRPSYTRDLYLVTAWSCAILANASFDLGAVAPAFTQTRAALHLGDLCDHNGVQVWVRGLQALVAFWDDRPDEAIAYAESALERPVEAGTATVRIEAIYARALALQGRDQESGRALARVERARDRVIETGNPLDGPGGMADFPRAKELYWRANTYLLTGNPQRLPDAEASAMESVHLYTETNAVWPRPGELCHARLDLASARWGSGHPEGAEQQVGAVVETLQTRYVESVVRRMNGFGKLVESECGGRSALAGQVLARIADIGAIAPPSLPSDIAALPLDE</sequence>
<evidence type="ECO:0000256" key="1">
    <source>
        <dbReference type="SAM" id="MobiDB-lite"/>
    </source>
</evidence>
<organism evidence="3 4">
    <name type="scientific">Microbispora triticiradicis</name>
    <dbReference type="NCBI Taxonomy" id="2200763"/>
    <lineage>
        <taxon>Bacteria</taxon>
        <taxon>Bacillati</taxon>
        <taxon>Actinomycetota</taxon>
        <taxon>Actinomycetes</taxon>
        <taxon>Streptosporangiales</taxon>
        <taxon>Streptosporangiaceae</taxon>
        <taxon>Microbispora</taxon>
    </lineage>
</organism>
<dbReference type="SUPFAM" id="SSF47413">
    <property type="entry name" value="lambda repressor-like DNA-binding domains"/>
    <property type="match status" value="1"/>
</dbReference>
<dbReference type="InterPro" id="IPR010982">
    <property type="entry name" value="Lambda_DNA-bd_dom_sf"/>
</dbReference>
<dbReference type="CDD" id="cd00093">
    <property type="entry name" value="HTH_XRE"/>
    <property type="match status" value="1"/>
</dbReference>
<feature type="region of interest" description="Disordered" evidence="1">
    <location>
        <begin position="1"/>
        <end position="27"/>
    </location>
</feature>
<dbReference type="Gene3D" id="1.10.260.40">
    <property type="entry name" value="lambda repressor-like DNA-binding domains"/>
    <property type="match status" value="1"/>
</dbReference>
<evidence type="ECO:0000259" key="2">
    <source>
        <dbReference type="PROSITE" id="PS50943"/>
    </source>
</evidence>
<dbReference type="Gene3D" id="1.25.40.10">
    <property type="entry name" value="Tetratricopeptide repeat domain"/>
    <property type="match status" value="1"/>
</dbReference>
<feature type="domain" description="HTH cro/C1-type" evidence="2">
    <location>
        <begin position="34"/>
        <end position="76"/>
    </location>
</feature>
<dbReference type="PROSITE" id="PS50943">
    <property type="entry name" value="HTH_CROC1"/>
    <property type="match status" value="1"/>
</dbReference>
<gene>
    <name evidence="3" type="ORF">DI270_007555</name>
</gene>
<name>A0ABX9LNH8_9ACTN</name>
<keyword evidence="4" id="KW-1185">Reference proteome</keyword>
<dbReference type="SUPFAM" id="SSF48452">
    <property type="entry name" value="TPR-like"/>
    <property type="match status" value="1"/>
</dbReference>
<dbReference type="EMBL" id="QFZU02000031">
    <property type="protein sequence ID" value="RGA05560.1"/>
    <property type="molecule type" value="Genomic_DNA"/>
</dbReference>
<proteinExistence type="predicted"/>
<reference evidence="3 4" key="1">
    <citation type="submission" date="2018-08" db="EMBL/GenBank/DDBJ databases">
        <title>Microbispora. triticiradicis sp. nov., a novel actinomycete isolated from the root of wheat (Triticum aestivum L.)).</title>
        <authorList>
            <person name="Han C."/>
        </authorList>
    </citation>
    <scope>NUCLEOTIDE SEQUENCE [LARGE SCALE GENOMIC DNA]</scope>
    <source>
        <strain evidence="3 4">NEAU-HRDPA2-9</strain>
    </source>
</reference>
<dbReference type="InterPro" id="IPR011990">
    <property type="entry name" value="TPR-like_helical_dom_sf"/>
</dbReference>